<accession>A0A9Q5I2R1</accession>
<evidence type="ECO:0000256" key="2">
    <source>
        <dbReference type="PROSITE-ProRule" id="PRU00192"/>
    </source>
</evidence>
<dbReference type="GO" id="GO:0005737">
    <property type="term" value="C:cytoplasm"/>
    <property type="evidence" value="ECO:0007669"/>
    <property type="project" value="InterPro"/>
</dbReference>
<gene>
    <name evidence="8" type="ORF">A7U60_g2145</name>
</gene>
<protein>
    <submittedName>
        <fullName evidence="8">BAR-domain-containing protein</fullName>
    </submittedName>
</protein>
<feature type="region of interest" description="Disordered" evidence="4">
    <location>
        <begin position="240"/>
        <end position="351"/>
    </location>
</feature>
<feature type="compositionally biased region" description="Polar residues" evidence="4">
    <location>
        <begin position="852"/>
        <end position="872"/>
    </location>
</feature>
<dbReference type="InterPro" id="IPR004148">
    <property type="entry name" value="BAR_dom"/>
</dbReference>
<evidence type="ECO:0000313" key="9">
    <source>
        <dbReference type="Proteomes" id="UP000757232"/>
    </source>
</evidence>
<feature type="coiled-coil region" evidence="3">
    <location>
        <begin position="127"/>
        <end position="206"/>
    </location>
</feature>
<organism evidence="8 9">
    <name type="scientific">Sanghuangporus baumii</name>
    <name type="common">Phellinus baumii</name>
    <dbReference type="NCBI Taxonomy" id="108892"/>
    <lineage>
        <taxon>Eukaryota</taxon>
        <taxon>Fungi</taxon>
        <taxon>Dikarya</taxon>
        <taxon>Basidiomycota</taxon>
        <taxon>Agaricomycotina</taxon>
        <taxon>Agaricomycetes</taxon>
        <taxon>Hymenochaetales</taxon>
        <taxon>Hymenochaetaceae</taxon>
        <taxon>Sanghuangporus</taxon>
    </lineage>
</organism>
<dbReference type="PROSITE" id="PS50002">
    <property type="entry name" value="SH3"/>
    <property type="match status" value="1"/>
</dbReference>
<dbReference type="SMART" id="SM00513">
    <property type="entry name" value="SAP"/>
    <property type="match status" value="1"/>
</dbReference>
<feature type="compositionally biased region" description="Polar residues" evidence="4">
    <location>
        <begin position="244"/>
        <end position="261"/>
    </location>
</feature>
<feature type="compositionally biased region" description="Polar residues" evidence="4">
    <location>
        <begin position="697"/>
        <end position="707"/>
    </location>
</feature>
<feature type="domain" description="BAR" evidence="7">
    <location>
        <begin position="14"/>
        <end position="241"/>
    </location>
</feature>
<feature type="compositionally biased region" description="Basic and acidic residues" evidence="4">
    <location>
        <begin position="290"/>
        <end position="307"/>
    </location>
</feature>
<keyword evidence="3" id="KW-0175">Coiled coil</keyword>
<feature type="domain" description="SAP" evidence="6">
    <location>
        <begin position="728"/>
        <end position="762"/>
    </location>
</feature>
<dbReference type="InterPro" id="IPR038872">
    <property type="entry name" value="Put_GTT3"/>
</dbReference>
<dbReference type="InterPro" id="IPR001452">
    <property type="entry name" value="SH3_domain"/>
</dbReference>
<dbReference type="Pfam" id="PF14604">
    <property type="entry name" value="SH3_9"/>
    <property type="match status" value="1"/>
</dbReference>
<keyword evidence="9" id="KW-1185">Reference proteome</keyword>
<feature type="compositionally biased region" description="Polar residues" evidence="4">
    <location>
        <begin position="424"/>
        <end position="433"/>
    </location>
</feature>
<dbReference type="GO" id="GO:0016020">
    <property type="term" value="C:membrane"/>
    <property type="evidence" value="ECO:0007669"/>
    <property type="project" value="TreeGrafter"/>
</dbReference>
<evidence type="ECO:0000256" key="4">
    <source>
        <dbReference type="SAM" id="MobiDB-lite"/>
    </source>
</evidence>
<evidence type="ECO:0000256" key="1">
    <source>
        <dbReference type="ARBA" id="ARBA00022443"/>
    </source>
</evidence>
<dbReference type="SUPFAM" id="SSF103657">
    <property type="entry name" value="BAR/IMD domain-like"/>
    <property type="match status" value="1"/>
</dbReference>
<dbReference type="InterPro" id="IPR003034">
    <property type="entry name" value="SAP_dom"/>
</dbReference>
<dbReference type="PRINTS" id="PR00452">
    <property type="entry name" value="SH3DOMAIN"/>
</dbReference>
<dbReference type="Gene3D" id="2.30.30.40">
    <property type="entry name" value="SH3 Domains"/>
    <property type="match status" value="1"/>
</dbReference>
<evidence type="ECO:0000256" key="3">
    <source>
        <dbReference type="SAM" id="Coils"/>
    </source>
</evidence>
<dbReference type="CDD" id="cd00174">
    <property type="entry name" value="SH3"/>
    <property type="match status" value="1"/>
</dbReference>
<dbReference type="OrthoDB" id="10263741at2759"/>
<feature type="domain" description="SH3" evidence="5">
    <location>
        <begin position="444"/>
        <end position="502"/>
    </location>
</feature>
<dbReference type="InterPro" id="IPR036028">
    <property type="entry name" value="SH3-like_dom_sf"/>
</dbReference>
<evidence type="ECO:0000259" key="7">
    <source>
        <dbReference type="PROSITE" id="PS51021"/>
    </source>
</evidence>
<feature type="region of interest" description="Disordered" evidence="4">
    <location>
        <begin position="784"/>
        <end position="881"/>
    </location>
</feature>
<dbReference type="Pfam" id="PF02037">
    <property type="entry name" value="SAP"/>
    <property type="match status" value="1"/>
</dbReference>
<evidence type="ECO:0000259" key="6">
    <source>
        <dbReference type="PROSITE" id="PS50800"/>
    </source>
</evidence>
<feature type="region of interest" description="Disordered" evidence="4">
    <location>
        <begin position="531"/>
        <end position="582"/>
    </location>
</feature>
<evidence type="ECO:0000259" key="5">
    <source>
        <dbReference type="PROSITE" id="PS50002"/>
    </source>
</evidence>
<dbReference type="PANTHER" id="PTHR41807:SF1">
    <property type="entry name" value="GLUTATHIONE TRANSFERASE 3"/>
    <property type="match status" value="1"/>
</dbReference>
<dbReference type="SMART" id="SM00721">
    <property type="entry name" value="BAR"/>
    <property type="match status" value="1"/>
</dbReference>
<feature type="compositionally biased region" description="Acidic residues" evidence="4">
    <location>
        <begin position="549"/>
        <end position="560"/>
    </location>
</feature>
<dbReference type="PROSITE" id="PS51021">
    <property type="entry name" value="BAR"/>
    <property type="match status" value="1"/>
</dbReference>
<dbReference type="Proteomes" id="UP000757232">
    <property type="component" value="Unassembled WGS sequence"/>
</dbReference>
<feature type="compositionally biased region" description="Low complexity" evidence="4">
    <location>
        <begin position="274"/>
        <end position="288"/>
    </location>
</feature>
<name>A0A9Q5I2R1_SANBA</name>
<reference evidence="8" key="1">
    <citation type="submission" date="2016-06" db="EMBL/GenBank/DDBJ databases">
        <title>Draft Genome sequence of the fungus Inonotus baumii.</title>
        <authorList>
            <person name="Zhu H."/>
            <person name="Lin W."/>
        </authorList>
    </citation>
    <scope>NUCLEOTIDE SEQUENCE</scope>
    <source>
        <strain evidence="8">821</strain>
    </source>
</reference>
<feature type="compositionally biased region" description="Basic residues" evidence="4">
    <location>
        <begin position="323"/>
        <end position="340"/>
    </location>
</feature>
<dbReference type="PANTHER" id="PTHR41807">
    <property type="entry name" value="GLUTATHIONE TRANSFERASE 3"/>
    <property type="match status" value="1"/>
</dbReference>
<feature type="compositionally biased region" description="Basic residues" evidence="4">
    <location>
        <begin position="414"/>
        <end position="423"/>
    </location>
</feature>
<dbReference type="Pfam" id="PF03114">
    <property type="entry name" value="BAR"/>
    <property type="match status" value="1"/>
</dbReference>
<dbReference type="SMART" id="SM00326">
    <property type="entry name" value="SH3"/>
    <property type="match status" value="1"/>
</dbReference>
<sequence>MASKQLGKLRQWAGEKISTREKTQLSSEFVDLEKEMETRKNGLDRMYNATRNYLEYILLKQPSELISGDPMMQSEALGMVMIEHGEELGDASALGRSLAIFGRARCKTAAIQNIYAVTLNESFLAYLERSKAKLEGYAAQRKKLESRRLAYDAAIARTDKIYKKEKDKKEAEEELARAKARYEETAEDVRTKMDSIREGLVEAQRELRNFLQTEIGFLEQYLDVLREVSLGWPGPDTYADLRKPSSSLPAPHNFSRTSTRSTESKDSDDQQAPSVSSRYGSTRSVRSTSSKKDNYTRDALADLHESSSESEYDTANSRAPSRLSRKNSAKSLRKSTRPRSKSVTTLGDTTADTAADETTSVKSNGKHKKAYSGGVANWVGDAVSSVMSRNKSRNPDVVNFAELRDGEELDKRATRMRHSRKSSIKSLRSANGRSRSRTRDNPKNTRKIVKAIYDFSGSGDELSFKTGEEIVVVNEVLDDWWLGETGGRKGIFPRNYVALVKVVDTPAPMKSKNPSTTSILGLVRSGKLSPEDVESRRTLVEPSESELSMTDDERDADSIDDWQPSSSDDRHNIQPSGLVVPAPSGEQAAADIFHSREPTVHEDEFNKKLSLTLENLNLQPEQDLPRMHSPMIDIQPSPSSIKRMPPPPPPRRTASNASPLAPPPLPYRNVGPSRTQSSNVPLHSLGPPALPPRAHSDTSSPFESQSELSFETVAKTAVTGPATFSCSLQVKKKGELKDICQSLGINDAGTREELQQRIKKHLDDHSAELENDPTFSGLYATRRRQRSLQPSNVSPHGDHVAEPPKFTSIPEEGTLTPPTEDLGDVPTMIAESSQTPVGSPRSSPRKKPTSTGTTVPLQPSSPAKTVVSQAAEQSEDEDVQQAANNFSERFSQTVSFLRILLSSSQNIYYISTLLDFLGILYQIHINSVFPIPAIYVSAEPALSTTALATLYWALPSVVIPAIVSYFVSFASPSSRPRFDILSASIIRFAANVPDFYPSMVLVEKKELVRSLDVLGLKWRAVSSGITLAFAFAEVIVKRNWET</sequence>
<dbReference type="InterPro" id="IPR027267">
    <property type="entry name" value="AH/BAR_dom_sf"/>
</dbReference>
<comment type="caution">
    <text evidence="8">The sequence shown here is derived from an EMBL/GenBank/DDBJ whole genome shotgun (WGS) entry which is preliminary data.</text>
</comment>
<dbReference type="SUPFAM" id="SSF50044">
    <property type="entry name" value="SH3-domain"/>
    <property type="match status" value="1"/>
</dbReference>
<dbReference type="AlphaFoldDB" id="A0A9Q5I2R1"/>
<feature type="compositionally biased region" description="Polar residues" evidence="4">
    <location>
        <begin position="672"/>
        <end position="681"/>
    </location>
</feature>
<proteinExistence type="predicted"/>
<dbReference type="PROSITE" id="PS50800">
    <property type="entry name" value="SAP"/>
    <property type="match status" value="1"/>
</dbReference>
<dbReference type="Gene3D" id="1.20.1270.60">
    <property type="entry name" value="Arfaptin homology (AH) domain/BAR domain"/>
    <property type="match status" value="1"/>
</dbReference>
<feature type="region of interest" description="Disordered" evidence="4">
    <location>
        <begin position="620"/>
        <end position="707"/>
    </location>
</feature>
<feature type="region of interest" description="Disordered" evidence="4">
    <location>
        <begin position="409"/>
        <end position="445"/>
    </location>
</feature>
<keyword evidence="1 2" id="KW-0728">SH3 domain</keyword>
<dbReference type="EMBL" id="LNZH02000123">
    <property type="protein sequence ID" value="OCB90627.1"/>
    <property type="molecule type" value="Genomic_DNA"/>
</dbReference>
<evidence type="ECO:0000313" key="8">
    <source>
        <dbReference type="EMBL" id="OCB90627.1"/>
    </source>
</evidence>